<evidence type="ECO:0000256" key="2">
    <source>
        <dbReference type="ARBA" id="ARBA00022803"/>
    </source>
</evidence>
<feature type="compositionally biased region" description="Basic and acidic residues" evidence="3">
    <location>
        <begin position="821"/>
        <end position="833"/>
    </location>
</feature>
<feature type="region of interest" description="Disordered" evidence="3">
    <location>
        <begin position="1574"/>
        <end position="1599"/>
    </location>
</feature>
<dbReference type="PANTHER" id="PTHR22904:SF523">
    <property type="entry name" value="STRESS-INDUCED-PHOSPHOPROTEIN 1"/>
    <property type="match status" value="1"/>
</dbReference>
<keyword evidence="1" id="KW-0677">Repeat</keyword>
<name>A0A023B8G0_GRENI</name>
<feature type="region of interest" description="Disordered" evidence="3">
    <location>
        <begin position="1390"/>
        <end position="1444"/>
    </location>
</feature>
<dbReference type="Gene3D" id="1.25.40.10">
    <property type="entry name" value="Tetratricopeptide repeat domain"/>
    <property type="match status" value="1"/>
</dbReference>
<feature type="compositionally biased region" description="Low complexity" evidence="3">
    <location>
        <begin position="489"/>
        <end position="510"/>
    </location>
</feature>
<dbReference type="InterPro" id="IPR011990">
    <property type="entry name" value="TPR-like_helical_dom_sf"/>
</dbReference>
<dbReference type="Proteomes" id="UP000019763">
    <property type="component" value="Unassembled WGS sequence"/>
</dbReference>
<dbReference type="EMBL" id="AFNH02000460">
    <property type="protein sequence ID" value="EZG68927.1"/>
    <property type="molecule type" value="Genomic_DNA"/>
</dbReference>
<dbReference type="RefSeq" id="XP_011134518.1">
    <property type="nucleotide sequence ID" value="XM_011136216.1"/>
</dbReference>
<feature type="region of interest" description="Disordered" evidence="3">
    <location>
        <begin position="1649"/>
        <end position="1681"/>
    </location>
</feature>
<feature type="compositionally biased region" description="Polar residues" evidence="3">
    <location>
        <begin position="1390"/>
        <end position="1403"/>
    </location>
</feature>
<dbReference type="PANTHER" id="PTHR22904">
    <property type="entry name" value="TPR REPEAT CONTAINING PROTEIN"/>
    <property type="match status" value="1"/>
</dbReference>
<feature type="compositionally biased region" description="Low complexity" evidence="3">
    <location>
        <begin position="759"/>
        <end position="771"/>
    </location>
</feature>
<gene>
    <name evidence="4" type="ORF">GNI_060650</name>
</gene>
<feature type="region of interest" description="Disordered" evidence="3">
    <location>
        <begin position="1142"/>
        <end position="1163"/>
    </location>
</feature>
<feature type="compositionally biased region" description="Polar residues" evidence="3">
    <location>
        <begin position="460"/>
        <end position="470"/>
    </location>
</feature>
<comment type="caution">
    <text evidence="4">The sequence shown here is derived from an EMBL/GenBank/DDBJ whole genome shotgun (WGS) entry which is preliminary data.</text>
</comment>
<feature type="compositionally biased region" description="Low complexity" evidence="3">
    <location>
        <begin position="847"/>
        <end position="860"/>
    </location>
</feature>
<feature type="region of interest" description="Disordered" evidence="3">
    <location>
        <begin position="753"/>
        <end position="864"/>
    </location>
</feature>
<evidence type="ECO:0000313" key="5">
    <source>
        <dbReference type="Proteomes" id="UP000019763"/>
    </source>
</evidence>
<dbReference type="OrthoDB" id="17481at2759"/>
<feature type="compositionally biased region" description="Basic and acidic residues" evidence="3">
    <location>
        <begin position="158"/>
        <end position="168"/>
    </location>
</feature>
<evidence type="ECO:0000256" key="1">
    <source>
        <dbReference type="ARBA" id="ARBA00022737"/>
    </source>
</evidence>
<organism evidence="4 5">
    <name type="scientific">Gregarina niphandrodes</name>
    <name type="common">Septate eugregarine</name>
    <dbReference type="NCBI Taxonomy" id="110365"/>
    <lineage>
        <taxon>Eukaryota</taxon>
        <taxon>Sar</taxon>
        <taxon>Alveolata</taxon>
        <taxon>Apicomplexa</taxon>
        <taxon>Conoidasida</taxon>
        <taxon>Gregarinasina</taxon>
        <taxon>Eugregarinorida</taxon>
        <taxon>Gregarinidae</taxon>
        <taxon>Gregarina</taxon>
    </lineage>
</organism>
<feature type="compositionally biased region" description="Basic and acidic residues" evidence="3">
    <location>
        <begin position="1655"/>
        <end position="1679"/>
    </location>
</feature>
<dbReference type="GO" id="GO:0051879">
    <property type="term" value="F:Hsp90 protein binding"/>
    <property type="evidence" value="ECO:0007669"/>
    <property type="project" value="TreeGrafter"/>
</dbReference>
<dbReference type="GeneID" id="22912221"/>
<feature type="compositionally biased region" description="Basic and acidic residues" evidence="3">
    <location>
        <begin position="1404"/>
        <end position="1424"/>
    </location>
</feature>
<feature type="region of interest" description="Disordered" evidence="3">
    <location>
        <begin position="441"/>
        <end position="510"/>
    </location>
</feature>
<reference evidence="4" key="1">
    <citation type="submission" date="2013-12" db="EMBL/GenBank/DDBJ databases">
        <authorList>
            <person name="Omoto C.K."/>
            <person name="Sibley D."/>
            <person name="Venepally P."/>
            <person name="Hadjithomas M."/>
            <person name="Karamycheva S."/>
            <person name="Brunk B."/>
            <person name="Roos D."/>
            <person name="Caler E."/>
            <person name="Lorenzi H."/>
        </authorList>
    </citation>
    <scope>NUCLEOTIDE SEQUENCE</scope>
</reference>
<evidence type="ECO:0000256" key="3">
    <source>
        <dbReference type="SAM" id="MobiDB-lite"/>
    </source>
</evidence>
<dbReference type="InterPro" id="IPR019734">
    <property type="entry name" value="TPR_rpt"/>
</dbReference>
<dbReference type="SUPFAM" id="SSF48452">
    <property type="entry name" value="TPR-like"/>
    <property type="match status" value="1"/>
</dbReference>
<evidence type="ECO:0000313" key="4">
    <source>
        <dbReference type="EMBL" id="EZG68927.1"/>
    </source>
</evidence>
<dbReference type="eggNOG" id="KOG0548">
    <property type="taxonomic scope" value="Eukaryota"/>
</dbReference>
<keyword evidence="5" id="KW-1185">Reference proteome</keyword>
<accession>A0A023B8G0</accession>
<dbReference type="VEuPathDB" id="CryptoDB:GNI_060650"/>
<feature type="region of interest" description="Disordered" evidence="3">
    <location>
        <begin position="144"/>
        <end position="168"/>
    </location>
</feature>
<proteinExistence type="predicted"/>
<keyword evidence="2" id="KW-0802">TPR repeat</keyword>
<protein>
    <submittedName>
        <fullName evidence="4">TPR repeat protein</fullName>
    </submittedName>
</protein>
<dbReference type="SMART" id="SM00028">
    <property type="entry name" value="TPR"/>
    <property type="match status" value="3"/>
</dbReference>
<sequence length="1743" mass="190869">MTSSNDIEILLNQLLTGSISDGDFSEQLHRHYDPEIVRGIFSQVKSLADDAFHQGNYSKAIDSYTGCIVIVRNSFERAKLYSNRSICFYKNGQILHSYSDAVKCIALAPDWPKGWFRASKALMELGKLEAALAALKRSKELVTQHNSLGPPGNNPDGSNRDGTCRDESKGRVMGEFKRAGTGLRRPSVISKAGETQSSVQVSSASACPPVSAEAKAAIKEFDREIAVVDGRLRQKKRIERYAIDYRRFDQLAQMLQEEEAREQSSQATELEFSSSLNEEQKAYLKAQLSGETYRPSVSLAATGSTAKTPLAVDWRNYVPAKEEAPGGDEAATKPKVIVREFLKLQRLVNFPTRVLNVFDSGLAQAMSECVLNTCLALGTQAEESVLIIGGDSLLPVAVVAQRCKYATVVTTNSLQIDQILSANLTPGCNLRFISPDTILNGTAPTPERVPVSSGHRKHSLLTQRLRSLSPASRKKTCKEFPPGTKSVPGAKSAATAGSTESAARSPSSSPSEAAAAKLAALGVLGTKDQVADDQLVSLPVSGSKDDDELVGRGADILRKCLSPPSFWKPDILIIDPCAIPPYLLGPGCPLKLMKKLELTACTLLPCRITLNVALGMIQTRTSEGSGELGTGSPKSCFLPEAVIGSPDDRFSALPMPLPTPLHNQIELVTDFTAAWTLSEFSEIPSEESIELELSSLYGCSKPFNIVVMALLLFSSGDNLIADTWQLFQRNAELGLDSTHGLCPHFFWLHDKRNSQDQKSSSQRNSPSQRNSVDQRNSIDLRTGEVLLPLTGRSGTRPALPTVMPVEGQRSSAPRVATHRSAPREGSEAEDRRCSGVLEVPAAANTVSQSRCSQSSSSSSSYNPREDSWLAELRKSIVPGSSVDRFETPRVRAPRASANLAHKLVLHLSKGNIIGASIWVGPVLTHSSHQNIVAENNLLGNRWYVHECLIASANLRNGLDSASFGLCSPEIGIARPEIGRPEIGRPELEGDGQVAGPQLIRIGTSGDDSTSIYNLWLGGLERVKEQKRLAMMDRERRISSHMIVHEPRVTKLRAALFEVAHPLLAIEVILRVLRRSPPKQVATSNAIAVDCSADIFCDSLSCRRILDYLLRKPSVLRQIRAKTWARRFKQGLEWNRGVDKHACAPNSADKNGETIPSVDRDQKEQKESAEEIRNILIHGDYLRVKQASLAMVRPPEGVVDKTDLEQALSTLFNCPPGTPGMESTAGCVVANYLYDLMIFETPESLVELVDWVQGQYLRRLMYLRLALAAPQAVFYPKTLVLKGFLAWIPEELRCRATGTCVDLKALNELRCANQAICWDSIPGVRRVSEVVEVLRVNAEKVSFAHSKDIVFPQLNRYHTRPSAGRSRVRVSTNSPDPVPFVTFSGAAAHTQGNAACSEQSATGQDKQREDAREDRREEPLKREESVTAYQIEPLDDTDSSEGENMSISLTTTTGVLKSSLCNPASLGQVTTGKKSMVSGEQTDEETKENTKLNQQSEPPSRSKWRSSMGKCGVHSIRGPTLHPSPPESRATTVQSLVSSEWLPKTPKYYNAVITYSEYELADGLWLSHQPRSLTSEALEEPATSTLAGSPEHFPASGSTSSTMQCLPICKQRCHVLPSVSRLQQDGSDEGLRWRMTESLDDYFFTPRKSWRSGETAPKRDGTLQDDPPKDDQTPKGDSIGRMKGTLEYLRLKQSDMALRLSHLMALSPAATQELQTTALQLAYSGEEEDLEPMGLNALIFSSIN</sequence>
<feature type="region of interest" description="Disordered" evidence="3">
    <location>
        <begin position="1464"/>
        <end position="1508"/>
    </location>
</feature>